<gene>
    <name evidence="1" type="ORF">S01H4_56778</name>
</gene>
<reference evidence="1" key="1">
    <citation type="journal article" date="2014" name="Front. Microbiol.">
        <title>High frequency of phylogenetically diverse reductive dehalogenase-homologous genes in deep subseafloor sedimentary metagenomes.</title>
        <authorList>
            <person name="Kawai M."/>
            <person name="Futagami T."/>
            <person name="Toyoda A."/>
            <person name="Takaki Y."/>
            <person name="Nishi S."/>
            <person name="Hori S."/>
            <person name="Arai W."/>
            <person name="Tsubouchi T."/>
            <person name="Morono Y."/>
            <person name="Uchiyama I."/>
            <person name="Ito T."/>
            <person name="Fujiyama A."/>
            <person name="Inagaki F."/>
            <person name="Takami H."/>
        </authorList>
    </citation>
    <scope>NUCLEOTIDE SEQUENCE</scope>
    <source>
        <strain evidence="1">Expedition CK06-06</strain>
    </source>
</reference>
<sequence>MNKPVFLILISIILLSTINCARVGSPIGGKKDILAPEIIESTPNNYSKNFGSDKIEIELNEFVRLNNLQQKLVISPPLDEKPEIFVRGKSIIIELFYDICFHFQVFC</sequence>
<name>X1EG89_9ZZZZ</name>
<accession>X1EG89</accession>
<evidence type="ECO:0000313" key="1">
    <source>
        <dbReference type="EMBL" id="GAH16159.1"/>
    </source>
</evidence>
<dbReference type="AlphaFoldDB" id="X1EG89"/>
<proteinExistence type="predicted"/>
<dbReference type="EMBL" id="BART01032943">
    <property type="protein sequence ID" value="GAH16159.1"/>
    <property type="molecule type" value="Genomic_DNA"/>
</dbReference>
<organism evidence="1">
    <name type="scientific">marine sediment metagenome</name>
    <dbReference type="NCBI Taxonomy" id="412755"/>
    <lineage>
        <taxon>unclassified sequences</taxon>
        <taxon>metagenomes</taxon>
        <taxon>ecological metagenomes</taxon>
    </lineage>
</organism>
<protein>
    <submittedName>
        <fullName evidence="1">Uncharacterized protein</fullName>
    </submittedName>
</protein>
<comment type="caution">
    <text evidence="1">The sequence shown here is derived from an EMBL/GenBank/DDBJ whole genome shotgun (WGS) entry which is preliminary data.</text>
</comment>